<dbReference type="EMBL" id="CALTRL010002281">
    <property type="protein sequence ID" value="CAH7675254.1"/>
    <property type="molecule type" value="Genomic_DNA"/>
</dbReference>
<feature type="domain" description="PITH" evidence="3">
    <location>
        <begin position="29"/>
        <end position="207"/>
    </location>
</feature>
<dbReference type="Pfam" id="PF06201">
    <property type="entry name" value="PITH"/>
    <property type="match status" value="1"/>
</dbReference>
<dbReference type="PANTHER" id="PTHR12175">
    <property type="entry name" value="AD039 HT014 THIOREDOXIN FAMILY TRP26"/>
    <property type="match status" value="1"/>
</dbReference>
<dbReference type="InterPro" id="IPR037047">
    <property type="entry name" value="PITH_dom_sf"/>
</dbReference>
<feature type="region of interest" description="Disordered" evidence="2">
    <location>
        <begin position="199"/>
        <end position="229"/>
    </location>
</feature>
<gene>
    <name evidence="4" type="ORF">PPACK8108_LOCUS10239</name>
</gene>
<dbReference type="InterPro" id="IPR010400">
    <property type="entry name" value="PITH_dom"/>
</dbReference>
<dbReference type="GO" id="GO:0005737">
    <property type="term" value="C:cytoplasm"/>
    <property type="evidence" value="ECO:0007669"/>
    <property type="project" value="UniProtKB-ARBA"/>
</dbReference>
<evidence type="ECO:0000313" key="4">
    <source>
        <dbReference type="EMBL" id="CAH7675254.1"/>
    </source>
</evidence>
<protein>
    <submittedName>
        <fullName evidence="4">PITH domain-domain-containing protein</fullName>
    </submittedName>
</protein>
<dbReference type="SUPFAM" id="SSF49785">
    <property type="entry name" value="Galactose-binding domain-like"/>
    <property type="match status" value="1"/>
</dbReference>
<dbReference type="Gene3D" id="2.60.120.470">
    <property type="entry name" value="PITH domain"/>
    <property type="match status" value="1"/>
</dbReference>
<name>A0AAV0AZZ1_PHAPC</name>
<dbReference type="InterPro" id="IPR045099">
    <property type="entry name" value="PITH1-like"/>
</dbReference>
<accession>A0AAV0AZZ1</accession>
<dbReference type="PANTHER" id="PTHR12175:SF1">
    <property type="entry name" value="PITH DOMAIN-CONTAINING PROTEIN 1"/>
    <property type="match status" value="1"/>
</dbReference>
<comment type="caution">
    <text evidence="4">The sequence shown here is derived from an EMBL/GenBank/DDBJ whole genome shotgun (WGS) entry which is preliminary data.</text>
</comment>
<sequence length="229" mass="25189">MVPINNCENDLTGADFDELDPNVSSDVLGRARGATTSGSLYSYIDQTRSYSLNTDPPPLGLPKIVRPHHTRNLVSVDESLFSLDGTDPEVIVHIAFSELVRVRSILINTGRGEEAPRSSRVWTNRHGGIGFSDTSILKPDQEWELSESDEAVEYSTRVSRFQSITSLTFHFQAPSGGDKCRIHFLGVLGEVKQLRRDPTTQLGVGAENSADASIDSIREQMGNSQTTIR</sequence>
<evidence type="ECO:0000259" key="3">
    <source>
        <dbReference type="PROSITE" id="PS51532"/>
    </source>
</evidence>
<organism evidence="4 5">
    <name type="scientific">Phakopsora pachyrhizi</name>
    <name type="common">Asian soybean rust disease fungus</name>
    <dbReference type="NCBI Taxonomy" id="170000"/>
    <lineage>
        <taxon>Eukaryota</taxon>
        <taxon>Fungi</taxon>
        <taxon>Dikarya</taxon>
        <taxon>Basidiomycota</taxon>
        <taxon>Pucciniomycotina</taxon>
        <taxon>Pucciniomycetes</taxon>
        <taxon>Pucciniales</taxon>
        <taxon>Phakopsoraceae</taxon>
        <taxon>Phakopsora</taxon>
    </lineage>
</organism>
<proteinExistence type="inferred from homology"/>
<dbReference type="Proteomes" id="UP001153365">
    <property type="component" value="Unassembled WGS sequence"/>
</dbReference>
<evidence type="ECO:0000313" key="5">
    <source>
        <dbReference type="Proteomes" id="UP001153365"/>
    </source>
</evidence>
<comment type="similarity">
    <text evidence="1">Belongs to the PITHD1 family.</text>
</comment>
<dbReference type="InterPro" id="IPR008979">
    <property type="entry name" value="Galactose-bd-like_sf"/>
</dbReference>
<evidence type="ECO:0000256" key="1">
    <source>
        <dbReference type="ARBA" id="ARBA00025788"/>
    </source>
</evidence>
<dbReference type="GO" id="GO:0005634">
    <property type="term" value="C:nucleus"/>
    <property type="evidence" value="ECO:0007669"/>
    <property type="project" value="TreeGrafter"/>
</dbReference>
<evidence type="ECO:0000256" key="2">
    <source>
        <dbReference type="SAM" id="MobiDB-lite"/>
    </source>
</evidence>
<dbReference type="AlphaFoldDB" id="A0AAV0AZZ1"/>
<keyword evidence="5" id="KW-1185">Reference proteome</keyword>
<dbReference type="PROSITE" id="PS51532">
    <property type="entry name" value="PITH"/>
    <property type="match status" value="1"/>
</dbReference>
<reference evidence="4" key="1">
    <citation type="submission" date="2022-06" db="EMBL/GenBank/DDBJ databases">
        <authorList>
            <consortium name="SYNGENTA / RWTH Aachen University"/>
        </authorList>
    </citation>
    <scope>NUCLEOTIDE SEQUENCE</scope>
</reference>